<evidence type="ECO:0000313" key="1">
    <source>
        <dbReference type="EMBL" id="KAK1419217.1"/>
    </source>
</evidence>
<reference evidence="1" key="1">
    <citation type="journal article" date="2023" name="bioRxiv">
        <title>Improved chromosome-level genome assembly for marigold (Tagetes erecta).</title>
        <authorList>
            <person name="Jiang F."/>
            <person name="Yuan L."/>
            <person name="Wang S."/>
            <person name="Wang H."/>
            <person name="Xu D."/>
            <person name="Wang A."/>
            <person name="Fan W."/>
        </authorList>
    </citation>
    <scope>NUCLEOTIDE SEQUENCE</scope>
    <source>
        <strain evidence="1">WSJ</strain>
        <tissue evidence="1">Leaf</tissue>
    </source>
</reference>
<evidence type="ECO:0000313" key="2">
    <source>
        <dbReference type="Proteomes" id="UP001229421"/>
    </source>
</evidence>
<protein>
    <recommendedName>
        <fullName evidence="3">Maturase K</fullName>
    </recommendedName>
</protein>
<gene>
    <name evidence="1" type="ORF">QVD17_28379</name>
</gene>
<keyword evidence="2" id="KW-1185">Reference proteome</keyword>
<dbReference type="Proteomes" id="UP001229421">
    <property type="component" value="Unassembled WGS sequence"/>
</dbReference>
<comment type="caution">
    <text evidence="1">The sequence shown here is derived from an EMBL/GenBank/DDBJ whole genome shotgun (WGS) entry which is preliminary data.</text>
</comment>
<organism evidence="1 2">
    <name type="scientific">Tagetes erecta</name>
    <name type="common">African marigold</name>
    <dbReference type="NCBI Taxonomy" id="13708"/>
    <lineage>
        <taxon>Eukaryota</taxon>
        <taxon>Viridiplantae</taxon>
        <taxon>Streptophyta</taxon>
        <taxon>Embryophyta</taxon>
        <taxon>Tracheophyta</taxon>
        <taxon>Spermatophyta</taxon>
        <taxon>Magnoliopsida</taxon>
        <taxon>eudicotyledons</taxon>
        <taxon>Gunneridae</taxon>
        <taxon>Pentapetalae</taxon>
        <taxon>asterids</taxon>
        <taxon>campanulids</taxon>
        <taxon>Asterales</taxon>
        <taxon>Asteraceae</taxon>
        <taxon>Asteroideae</taxon>
        <taxon>Heliantheae alliance</taxon>
        <taxon>Tageteae</taxon>
        <taxon>Tagetes</taxon>
    </lineage>
</organism>
<accession>A0AAD8KEY3</accession>
<dbReference type="AlphaFoldDB" id="A0AAD8KEY3"/>
<evidence type="ECO:0008006" key="3">
    <source>
        <dbReference type="Google" id="ProtNLM"/>
    </source>
</evidence>
<dbReference type="EMBL" id="JAUHHV010000007">
    <property type="protein sequence ID" value="KAK1419217.1"/>
    <property type="molecule type" value="Genomic_DNA"/>
</dbReference>
<name>A0AAD8KEY3_TARER</name>
<sequence>MADSSSSKFQNMIFYLEGFDLEIRCSDFFVYFPSFASFTDSKDLGYIPSFTHYFKLKLQKDLPLNLLHHVQDLKILFCESISHLRIWLNHRFDLGTAIYHHP</sequence>
<proteinExistence type="predicted"/>